<name>A0A1D3D9S0_9EIME</name>
<keyword evidence="4" id="KW-0732">Signal</keyword>
<dbReference type="PROSITE" id="PS00141">
    <property type="entry name" value="ASP_PROTEASE"/>
    <property type="match status" value="1"/>
</dbReference>
<keyword evidence="5 10" id="KW-0064">Aspartyl protease</keyword>
<evidence type="ECO:0000256" key="5">
    <source>
        <dbReference type="ARBA" id="ARBA00022750"/>
    </source>
</evidence>
<dbReference type="AlphaFoldDB" id="A0A1D3D9S0"/>
<dbReference type="PRINTS" id="PR00792">
    <property type="entry name" value="PEPSIN"/>
</dbReference>
<organism evidence="14 15">
    <name type="scientific">Cyclospora cayetanensis</name>
    <dbReference type="NCBI Taxonomy" id="88456"/>
    <lineage>
        <taxon>Eukaryota</taxon>
        <taxon>Sar</taxon>
        <taxon>Alveolata</taxon>
        <taxon>Apicomplexa</taxon>
        <taxon>Conoidasida</taxon>
        <taxon>Coccidia</taxon>
        <taxon>Eucoccidiorida</taxon>
        <taxon>Eimeriorina</taxon>
        <taxon>Eimeriidae</taxon>
        <taxon>Cyclospora</taxon>
    </lineage>
</organism>
<keyword evidence="3 12" id="KW-0812">Transmembrane</keyword>
<sequence length="770" mass="81883">MQQRTGASKVLSAVQRCGKSRWAAVLFLLVVQDIAGISGNAAEDPSEGILVFGRTDEPIGNSSNISSGISSNNSSGNSNKSDNSEGHNTAGEALSQLSGEAKVAGGGTAHATSAVAPPTGSEGVAVSHESSVVGMPSSGTAAAAAAAGGDLGAYSSGSLPAALPKVMRVRLFGSMFSYAYYFLDVMVGTPPQRESVILDTGSSLLAFPCSGCEYCGTHLDSLFNPALSSTGMWVDCRDTLKCFGTCGGRQRLGAPAGSNSCGYTQTYSEGSSISGIYFSDKVSIGAADQHNPSIRYDFIGCHVRETSLFVTQKASGIFGVSFPKGFRQPTLIDVIFQQGLVRDKLFSICISEDGGLLTVGGIEPGLVDYNVTLGSSRVSPSSRSSESLVEGDKAVEDTGRAPEEALKGAPPLGTSPDPMPLIAWTSFTSRAAYRVQIAQMEADGVVLGRGESSFGKTLVDSGTTYSYFPPAVFAAWRQVLNKYCSPALFCQREKDGRPCWRATSDSFLASQLPVIKLTFQEGQSISWAPQSYLYRRTGGFWCDGLDDNHAQESVLGLSFFKHKQIIFDREEHRLGAINARCPNYFLEERPQPPDGGTENVEKVPLVPESFSVPEESYPRKSPQVVAGSWDTQAETASFIFWLLVCFGTLFLAAYALCRCRRGPSPAEEGPLRASPTSGAFLEAQRRAHEARLAVWEAAGGSSDEESTQIQEKIRITPEPLQDGMLSILETPRGDFQHGTTLGDSSVSPTKMGPPERPSTCALHTKEDTAG</sequence>
<evidence type="ECO:0000256" key="12">
    <source>
        <dbReference type="SAM" id="Phobius"/>
    </source>
</evidence>
<dbReference type="InterPro" id="IPR032799">
    <property type="entry name" value="TAXi_C"/>
</dbReference>
<dbReference type="InterPro" id="IPR001461">
    <property type="entry name" value="Aspartic_peptidase_A1"/>
</dbReference>
<evidence type="ECO:0000259" key="13">
    <source>
        <dbReference type="PROSITE" id="PS51767"/>
    </source>
</evidence>
<feature type="region of interest" description="Disordered" evidence="11">
    <location>
        <begin position="61"/>
        <end position="90"/>
    </location>
</feature>
<comment type="subcellular location">
    <subcellularLocation>
        <location evidence="9">Endomembrane system</location>
        <topology evidence="9">Single-pass type I membrane protein</topology>
    </subcellularLocation>
</comment>
<evidence type="ECO:0000256" key="6">
    <source>
        <dbReference type="ARBA" id="ARBA00022801"/>
    </source>
</evidence>
<keyword evidence="7 12" id="KW-1133">Transmembrane helix</keyword>
<dbReference type="GO" id="GO:0004190">
    <property type="term" value="F:aspartic-type endopeptidase activity"/>
    <property type="evidence" value="ECO:0007669"/>
    <property type="project" value="UniProtKB-KW"/>
</dbReference>
<feature type="region of interest" description="Disordered" evidence="11">
    <location>
        <begin position="729"/>
        <end position="770"/>
    </location>
</feature>
<evidence type="ECO:0000256" key="1">
    <source>
        <dbReference type="ARBA" id="ARBA00007447"/>
    </source>
</evidence>
<dbReference type="Pfam" id="PF14543">
    <property type="entry name" value="TAXi_N"/>
    <property type="match status" value="1"/>
</dbReference>
<evidence type="ECO:0000256" key="9">
    <source>
        <dbReference type="ARBA" id="ARBA00046288"/>
    </source>
</evidence>
<feature type="region of interest" description="Disordered" evidence="11">
    <location>
        <begin position="108"/>
        <end position="132"/>
    </location>
</feature>
<evidence type="ECO:0000256" key="4">
    <source>
        <dbReference type="ARBA" id="ARBA00022729"/>
    </source>
</evidence>
<feature type="domain" description="Peptidase A1" evidence="13">
    <location>
        <begin position="181"/>
        <end position="577"/>
    </location>
</feature>
<evidence type="ECO:0000256" key="10">
    <source>
        <dbReference type="RuleBase" id="RU000454"/>
    </source>
</evidence>
<dbReference type="PANTHER" id="PTHR13683:SF375">
    <property type="entry name" value="PEPTIDASE A1 DOMAIN-CONTAINING PROTEIN"/>
    <property type="match status" value="1"/>
</dbReference>
<evidence type="ECO:0000256" key="8">
    <source>
        <dbReference type="ARBA" id="ARBA00023136"/>
    </source>
</evidence>
<dbReference type="InterPro" id="IPR032861">
    <property type="entry name" value="TAXi_N"/>
</dbReference>
<dbReference type="PANTHER" id="PTHR13683">
    <property type="entry name" value="ASPARTYL PROTEASES"/>
    <property type="match status" value="1"/>
</dbReference>
<keyword evidence="15" id="KW-1185">Reference proteome</keyword>
<evidence type="ECO:0000313" key="14">
    <source>
        <dbReference type="EMBL" id="OEH80189.1"/>
    </source>
</evidence>
<feature type="compositionally biased region" description="Low complexity" evidence="11">
    <location>
        <begin position="61"/>
        <end position="81"/>
    </location>
</feature>
<protein>
    <submittedName>
        <fullName evidence="14">Aspartyl protease asp5</fullName>
    </submittedName>
</protein>
<keyword evidence="8 12" id="KW-0472">Membrane</keyword>
<dbReference type="InterPro" id="IPR001969">
    <property type="entry name" value="Aspartic_peptidase_AS"/>
</dbReference>
<keyword evidence="6 10" id="KW-0378">Hydrolase</keyword>
<keyword evidence="2 10" id="KW-0645">Protease</keyword>
<evidence type="ECO:0000256" key="7">
    <source>
        <dbReference type="ARBA" id="ARBA00022989"/>
    </source>
</evidence>
<accession>A0A1D3D9S0</accession>
<evidence type="ECO:0000313" key="15">
    <source>
        <dbReference type="Proteomes" id="UP000095192"/>
    </source>
</evidence>
<feature type="transmembrane region" description="Helical" evidence="12">
    <location>
        <begin position="638"/>
        <end position="657"/>
    </location>
</feature>
<dbReference type="VEuPathDB" id="ToxoDB:cyc_03627"/>
<dbReference type="InterPro" id="IPR033121">
    <property type="entry name" value="PEPTIDASE_A1"/>
</dbReference>
<dbReference type="SUPFAM" id="SSF50630">
    <property type="entry name" value="Acid proteases"/>
    <property type="match status" value="1"/>
</dbReference>
<feature type="compositionally biased region" description="Basic and acidic residues" evidence="11">
    <location>
        <begin position="390"/>
        <end position="406"/>
    </location>
</feature>
<comment type="caution">
    <text evidence="14">The sequence shown here is derived from an EMBL/GenBank/DDBJ whole genome shotgun (WGS) entry which is preliminary data.</text>
</comment>
<dbReference type="InParanoid" id="A0A1D3D9S0"/>
<dbReference type="GO" id="GO:0006508">
    <property type="term" value="P:proteolysis"/>
    <property type="evidence" value="ECO:0007669"/>
    <property type="project" value="UniProtKB-KW"/>
</dbReference>
<dbReference type="Proteomes" id="UP000095192">
    <property type="component" value="Unassembled WGS sequence"/>
</dbReference>
<feature type="compositionally biased region" description="Polar residues" evidence="11">
    <location>
        <begin position="737"/>
        <end position="748"/>
    </location>
</feature>
<reference evidence="14 15" key="1">
    <citation type="journal article" date="2016" name="BMC Genomics">
        <title>Comparative genomics reveals Cyclospora cayetanensis possesses coccidia-like metabolism and invasion components but unique surface antigens.</title>
        <authorList>
            <person name="Liu S."/>
            <person name="Wang L."/>
            <person name="Zheng H."/>
            <person name="Xu Z."/>
            <person name="Roellig D.M."/>
            <person name="Li N."/>
            <person name="Frace M.A."/>
            <person name="Tang K."/>
            <person name="Arrowood M.J."/>
            <person name="Moss D.M."/>
            <person name="Zhang L."/>
            <person name="Feng Y."/>
            <person name="Xiao L."/>
        </authorList>
    </citation>
    <scope>NUCLEOTIDE SEQUENCE [LARGE SCALE GENOMIC DNA]</scope>
    <source>
        <strain evidence="14 15">CHN_HEN01</strain>
    </source>
</reference>
<comment type="similarity">
    <text evidence="1 10">Belongs to the peptidase A1 family.</text>
</comment>
<gene>
    <name evidence="14" type="ORF">cyc_03627</name>
</gene>
<evidence type="ECO:0000256" key="3">
    <source>
        <dbReference type="ARBA" id="ARBA00022692"/>
    </source>
</evidence>
<feature type="region of interest" description="Disordered" evidence="11">
    <location>
        <begin position="375"/>
        <end position="414"/>
    </location>
</feature>
<feature type="compositionally biased region" description="Low complexity" evidence="11">
    <location>
        <begin position="375"/>
        <end position="388"/>
    </location>
</feature>
<dbReference type="InterPro" id="IPR021109">
    <property type="entry name" value="Peptidase_aspartic_dom_sf"/>
</dbReference>
<evidence type="ECO:0000256" key="2">
    <source>
        <dbReference type="ARBA" id="ARBA00022670"/>
    </source>
</evidence>
<evidence type="ECO:0000256" key="11">
    <source>
        <dbReference type="SAM" id="MobiDB-lite"/>
    </source>
</evidence>
<dbReference type="GO" id="GO:0012505">
    <property type="term" value="C:endomembrane system"/>
    <property type="evidence" value="ECO:0007669"/>
    <property type="project" value="UniProtKB-SubCell"/>
</dbReference>
<dbReference type="EMBL" id="JROU02000173">
    <property type="protein sequence ID" value="OEH80189.1"/>
    <property type="molecule type" value="Genomic_DNA"/>
</dbReference>
<dbReference type="Gene3D" id="2.40.70.10">
    <property type="entry name" value="Acid Proteases"/>
    <property type="match status" value="2"/>
</dbReference>
<dbReference type="VEuPathDB" id="ToxoDB:LOC34620292"/>
<proteinExistence type="inferred from homology"/>
<dbReference type="Pfam" id="PF14541">
    <property type="entry name" value="TAXi_C"/>
    <property type="match status" value="1"/>
</dbReference>
<dbReference type="PROSITE" id="PS51767">
    <property type="entry name" value="PEPTIDASE_A1"/>
    <property type="match status" value="1"/>
</dbReference>